<proteinExistence type="predicted"/>
<name>A0A433SY59_ELYCH</name>
<organism evidence="5 6">
    <name type="scientific">Elysia chlorotica</name>
    <name type="common">Eastern emerald elysia</name>
    <name type="synonym">Sea slug</name>
    <dbReference type="NCBI Taxonomy" id="188477"/>
    <lineage>
        <taxon>Eukaryota</taxon>
        <taxon>Metazoa</taxon>
        <taxon>Spiralia</taxon>
        <taxon>Lophotrochozoa</taxon>
        <taxon>Mollusca</taxon>
        <taxon>Gastropoda</taxon>
        <taxon>Heterobranchia</taxon>
        <taxon>Euthyneura</taxon>
        <taxon>Panpulmonata</taxon>
        <taxon>Sacoglossa</taxon>
        <taxon>Placobranchoidea</taxon>
        <taxon>Plakobranchidae</taxon>
        <taxon>Elysia</taxon>
    </lineage>
</organism>
<dbReference type="Proteomes" id="UP000271974">
    <property type="component" value="Unassembled WGS sequence"/>
</dbReference>
<dbReference type="AlphaFoldDB" id="A0A433SY59"/>
<keyword evidence="2" id="KW-0694">RNA-binding</keyword>
<reference evidence="5 6" key="1">
    <citation type="submission" date="2019-01" db="EMBL/GenBank/DDBJ databases">
        <title>A draft genome assembly of the solar-powered sea slug Elysia chlorotica.</title>
        <authorList>
            <person name="Cai H."/>
            <person name="Li Q."/>
            <person name="Fang X."/>
            <person name="Li J."/>
            <person name="Curtis N.E."/>
            <person name="Altenburger A."/>
            <person name="Shibata T."/>
            <person name="Feng M."/>
            <person name="Maeda T."/>
            <person name="Schwartz J.A."/>
            <person name="Shigenobu S."/>
            <person name="Lundholm N."/>
            <person name="Nishiyama T."/>
            <person name="Yang H."/>
            <person name="Hasebe M."/>
            <person name="Li S."/>
            <person name="Pierce S.K."/>
            <person name="Wang J."/>
        </authorList>
    </citation>
    <scope>NUCLEOTIDE SEQUENCE [LARGE SCALE GENOMIC DNA]</scope>
    <source>
        <strain evidence="5">EC2010</strain>
        <tissue evidence="5">Whole organism of an adult</tissue>
    </source>
</reference>
<dbReference type="CDD" id="cd22418">
    <property type="entry name" value="KH-I_Vigilin_rpt15"/>
    <property type="match status" value="1"/>
</dbReference>
<dbReference type="InterPro" id="IPR036612">
    <property type="entry name" value="KH_dom_type_1_sf"/>
</dbReference>
<dbReference type="CDD" id="cd22417">
    <property type="entry name" value="KH-I_Vigilin_rpt14"/>
    <property type="match status" value="1"/>
</dbReference>
<gene>
    <name evidence="5" type="ORF">EGW08_018131</name>
</gene>
<dbReference type="PANTHER" id="PTHR10288">
    <property type="entry name" value="KH DOMAIN CONTAINING RNA BINDING PROTEIN"/>
    <property type="match status" value="1"/>
</dbReference>
<dbReference type="EMBL" id="RQTK01000865">
    <property type="protein sequence ID" value="RUS74100.1"/>
    <property type="molecule type" value="Genomic_DNA"/>
</dbReference>
<feature type="region of interest" description="Disordered" evidence="3">
    <location>
        <begin position="186"/>
        <end position="248"/>
    </location>
</feature>
<feature type="domain" description="K Homology" evidence="4">
    <location>
        <begin position="26"/>
        <end position="95"/>
    </location>
</feature>
<dbReference type="Gene3D" id="3.30.1370.10">
    <property type="entry name" value="K Homology domain, type 1"/>
    <property type="match status" value="2"/>
</dbReference>
<evidence type="ECO:0000256" key="1">
    <source>
        <dbReference type="ARBA" id="ARBA00022737"/>
    </source>
</evidence>
<dbReference type="InterPro" id="IPR004088">
    <property type="entry name" value="KH_dom_type_1"/>
</dbReference>
<sequence>MEHDFIVFSVKRKHLSFTSNFPQELKSFKLTFEVNEKYHPKIIGRKGAKITQIRKKHDVNIQFPERGSENQSIITITGYQQNAEAARDEILSDVKELEDMYEEEVKLDARIHPRIIGAKGRGITRLMEKFEVELRFPRQSDPDCDPNTVTISGTEDNVLDCKEHLLNLEEEFLQEVVDQEYLRDLQRPPSKSNGEDHGSRGPSAGFVVTGAPWDRAPDTQSQEEFPSFGAVAPGKGVARGGSSWPVRK</sequence>
<dbReference type="GO" id="GO:0003723">
    <property type="term" value="F:RNA binding"/>
    <property type="evidence" value="ECO:0007669"/>
    <property type="project" value="UniProtKB-UniRule"/>
</dbReference>
<dbReference type="OrthoDB" id="6280827at2759"/>
<evidence type="ECO:0000256" key="2">
    <source>
        <dbReference type="PROSITE-ProRule" id="PRU00117"/>
    </source>
</evidence>
<dbReference type="PROSITE" id="PS50084">
    <property type="entry name" value="KH_TYPE_1"/>
    <property type="match status" value="2"/>
</dbReference>
<keyword evidence="6" id="KW-1185">Reference proteome</keyword>
<evidence type="ECO:0000313" key="6">
    <source>
        <dbReference type="Proteomes" id="UP000271974"/>
    </source>
</evidence>
<dbReference type="InterPro" id="IPR004087">
    <property type="entry name" value="KH_dom"/>
</dbReference>
<accession>A0A433SY59</accession>
<evidence type="ECO:0000256" key="3">
    <source>
        <dbReference type="SAM" id="MobiDB-lite"/>
    </source>
</evidence>
<comment type="caution">
    <text evidence="5">The sequence shown here is derived from an EMBL/GenBank/DDBJ whole genome shotgun (WGS) entry which is preliminary data.</text>
</comment>
<dbReference type="Pfam" id="PF00013">
    <property type="entry name" value="KH_1"/>
    <property type="match status" value="2"/>
</dbReference>
<feature type="domain" description="K Homology" evidence="4">
    <location>
        <begin position="99"/>
        <end position="170"/>
    </location>
</feature>
<evidence type="ECO:0000259" key="4">
    <source>
        <dbReference type="SMART" id="SM00322"/>
    </source>
</evidence>
<dbReference type="SUPFAM" id="SSF54791">
    <property type="entry name" value="Eukaryotic type KH-domain (KH-domain type I)"/>
    <property type="match status" value="2"/>
</dbReference>
<keyword evidence="1" id="KW-0677">Repeat</keyword>
<dbReference type="SMART" id="SM00322">
    <property type="entry name" value="KH"/>
    <property type="match status" value="2"/>
</dbReference>
<protein>
    <recommendedName>
        <fullName evidence="4">K Homology domain-containing protein</fullName>
    </recommendedName>
</protein>
<evidence type="ECO:0000313" key="5">
    <source>
        <dbReference type="EMBL" id="RUS74100.1"/>
    </source>
</evidence>
<dbReference type="STRING" id="188477.A0A433SY59"/>